<evidence type="ECO:0000256" key="1">
    <source>
        <dbReference type="SAM" id="MobiDB-lite"/>
    </source>
</evidence>
<evidence type="ECO:0000313" key="3">
    <source>
        <dbReference type="Proteomes" id="UP000255505"/>
    </source>
</evidence>
<dbReference type="Proteomes" id="UP000255505">
    <property type="component" value="Plasmid II"/>
</dbReference>
<accession>A0A375IQ43</accession>
<protein>
    <submittedName>
        <fullName evidence="2">Uncharacterized protein</fullName>
    </submittedName>
</protein>
<feature type="region of interest" description="Disordered" evidence="1">
    <location>
        <begin position="1"/>
        <end position="59"/>
    </location>
</feature>
<gene>
    <name evidence="2" type="ORF">CT19425_MP50421</name>
</gene>
<name>A0A375IQ43_9BURK</name>
<organism evidence="2 3">
    <name type="scientific">Cupriavidus taiwanensis</name>
    <dbReference type="NCBI Taxonomy" id="164546"/>
    <lineage>
        <taxon>Bacteria</taxon>
        <taxon>Pseudomonadati</taxon>
        <taxon>Pseudomonadota</taxon>
        <taxon>Betaproteobacteria</taxon>
        <taxon>Burkholderiales</taxon>
        <taxon>Burkholderiaceae</taxon>
        <taxon>Cupriavidus</taxon>
    </lineage>
</organism>
<proteinExistence type="predicted"/>
<keyword evidence="2" id="KW-0614">Plasmid</keyword>
<feature type="compositionally biased region" description="Basic and acidic residues" evidence="1">
    <location>
        <begin position="26"/>
        <end position="49"/>
    </location>
</feature>
<dbReference type="EMBL" id="LT991977">
    <property type="protein sequence ID" value="SPK75385.1"/>
    <property type="molecule type" value="Genomic_DNA"/>
</dbReference>
<geneLocation type="plasmid" evidence="2">
    <name>II</name>
</geneLocation>
<sequence length="59" mass="6595">MCDTPQGVSVERADRRATSPTQYLRRHVDACHGDRQGNQRVGSRHDARYRAAGSDGQLQ</sequence>
<reference evidence="2 3" key="1">
    <citation type="submission" date="2018-01" db="EMBL/GenBank/DDBJ databases">
        <authorList>
            <person name="Gaut B.S."/>
            <person name="Morton B.R."/>
            <person name="Clegg M.T."/>
            <person name="Duvall M.R."/>
        </authorList>
    </citation>
    <scope>NUCLEOTIDE SEQUENCE [LARGE SCALE GENOMIC DNA]</scope>
    <source>
        <strain evidence="2">Cupriavidus taiwanensis LMG 19425</strain>
        <plasmid evidence="3">Plasmid ii</plasmid>
    </source>
</reference>
<dbReference type="AlphaFoldDB" id="A0A375IQ43"/>
<evidence type="ECO:0000313" key="2">
    <source>
        <dbReference type="EMBL" id="SPK75385.1"/>
    </source>
</evidence>